<evidence type="ECO:0000313" key="5">
    <source>
        <dbReference type="EMBL" id="MBA1159379.1"/>
    </source>
</evidence>
<reference evidence="5 6" key="1">
    <citation type="submission" date="2020-07" db="EMBL/GenBank/DDBJ databases">
        <title>Draft genome and description of Microvirga mediterraneensis Marseille-Q2068 sp. nov.</title>
        <authorList>
            <person name="Boxberger M."/>
        </authorList>
    </citation>
    <scope>NUCLEOTIDE SEQUENCE [LARGE SCALE GENOMIC DNA]</scope>
    <source>
        <strain evidence="5 6">Marseille-Q2068</strain>
    </source>
</reference>
<evidence type="ECO:0000256" key="1">
    <source>
        <dbReference type="ARBA" id="ARBA00004328"/>
    </source>
</evidence>
<protein>
    <submittedName>
        <fullName evidence="5">Head-tail connector protein</fullName>
    </submittedName>
</protein>
<evidence type="ECO:0000256" key="3">
    <source>
        <dbReference type="ARBA" id="ARBA00023219"/>
    </source>
</evidence>
<evidence type="ECO:0000256" key="2">
    <source>
        <dbReference type="ARBA" id="ARBA00022612"/>
    </source>
</evidence>
<feature type="region of interest" description="Disordered" evidence="4">
    <location>
        <begin position="1"/>
        <end position="22"/>
    </location>
</feature>
<dbReference type="RefSeq" id="WP_181054967.1">
    <property type="nucleotide sequence ID" value="NZ_JACDXJ010000004.1"/>
</dbReference>
<dbReference type="EMBL" id="JACDXJ010000004">
    <property type="protein sequence ID" value="MBA1159379.1"/>
    <property type="molecule type" value="Genomic_DNA"/>
</dbReference>
<sequence>MAGTARPADREPSFTKPRFLLTDRPAEPFRKRLAMLKNERTPHEGDWREISQNIRPTRGLWTAEEQRRRKSASSIINNTPLLASRTLGAGMMSGITSPARPWFRLTTGDPARDEAAGVKMWLHVVTRRIQHVLASSNFYTSRQQIYPDVGDYGTGVVIIDDDFENIVRFTVLPVGQYWLGTDKNDRVDTVYRAFGMTVLQLVRKFGYENCSQTVRDMYDRSQYDQMVKVIHAIEPNLQQVRGIKGPRGMPYVCVYFEEENGEDKLLSFKGYRDLRIAAPRWDVQAGEVYGVGPGWYALPDAKGLQVLERRKAQAIDRMVTPPTQSPAGLTGVNWLPGANTVVPTNVAQGSAAIRPIYEQRADGITAIRGEIDATEQRVNSAYYADLFLMLSQSDRREITAREIEERHEEKLLALGPVLERQHNEDLNINIDAVFNRLVDVSKPMWAQDMDGVIPPPPKELADVELKVEYVSILAQAQRAVTVGGIERLVGFTGNLAGVKPEVLDKIDFDQAIDEYADAIGTPPAVVRSDEAVKQIRDQNAAAMQQQQAAAAMPAAAQSAKLLSEARTSDGGSILDQVLGVNQ</sequence>
<proteinExistence type="predicted"/>
<comment type="subcellular location">
    <subcellularLocation>
        <location evidence="1">Virion</location>
    </subcellularLocation>
</comment>
<gene>
    <name evidence="5" type="ORF">H0S73_25205</name>
</gene>
<keyword evidence="2" id="KW-1188">Viral release from host cell</keyword>
<comment type="caution">
    <text evidence="5">The sequence shown here is derived from an EMBL/GenBank/DDBJ whole genome shotgun (WGS) entry which is preliminary data.</text>
</comment>
<keyword evidence="6" id="KW-1185">Reference proteome</keyword>
<dbReference type="Pfam" id="PF12236">
    <property type="entry name" value="Head-tail_con"/>
    <property type="match status" value="1"/>
</dbReference>
<accession>A0A838BWC4</accession>
<dbReference type="InterPro" id="IPR020991">
    <property type="entry name" value="Connector_podovirus"/>
</dbReference>
<dbReference type="Proteomes" id="UP000572984">
    <property type="component" value="Unassembled WGS sequence"/>
</dbReference>
<dbReference type="AlphaFoldDB" id="A0A838BWC4"/>
<organism evidence="5 6">
    <name type="scientific">Microvirga mediterraneensis</name>
    <dbReference type="NCBI Taxonomy" id="2754695"/>
    <lineage>
        <taxon>Bacteria</taxon>
        <taxon>Pseudomonadati</taxon>
        <taxon>Pseudomonadota</taxon>
        <taxon>Alphaproteobacteria</taxon>
        <taxon>Hyphomicrobiales</taxon>
        <taxon>Methylobacteriaceae</taxon>
        <taxon>Microvirga</taxon>
    </lineage>
</organism>
<evidence type="ECO:0000313" key="6">
    <source>
        <dbReference type="Proteomes" id="UP000572984"/>
    </source>
</evidence>
<keyword evidence="3" id="KW-0231">Viral genome packaging</keyword>
<name>A0A838BWC4_9HYPH</name>
<evidence type="ECO:0000256" key="4">
    <source>
        <dbReference type="SAM" id="MobiDB-lite"/>
    </source>
</evidence>